<organism evidence="1 2">
    <name type="scientific">Granulicella sibirica</name>
    <dbReference type="NCBI Taxonomy" id="2479048"/>
    <lineage>
        <taxon>Bacteria</taxon>
        <taxon>Pseudomonadati</taxon>
        <taxon>Acidobacteriota</taxon>
        <taxon>Terriglobia</taxon>
        <taxon>Terriglobales</taxon>
        <taxon>Acidobacteriaceae</taxon>
        <taxon>Granulicella</taxon>
    </lineage>
</organism>
<gene>
    <name evidence="1" type="ORF">GRAN_4882</name>
</gene>
<dbReference type="EMBL" id="RDSM01000005">
    <property type="protein sequence ID" value="RXH54231.1"/>
    <property type="molecule type" value="Genomic_DNA"/>
</dbReference>
<reference evidence="2" key="2">
    <citation type="submission" date="2019-02" db="EMBL/GenBank/DDBJ databases">
        <title>Granulicella sibirica sp. nov., a psychrotolerant acidobacterium isolated from an organic soil layer in forested tundra, West Siberia.</title>
        <authorList>
            <person name="Oshkin I.Y."/>
            <person name="Kulichevskaya I.S."/>
            <person name="Rijpstra W.I.C."/>
            <person name="Sinninghe Damste J.S."/>
            <person name="Rakitin A.L."/>
            <person name="Ravin N.V."/>
            <person name="Dedysh S.N."/>
        </authorList>
    </citation>
    <scope>NUCLEOTIDE SEQUENCE [LARGE SCALE GENOMIC DNA]</scope>
    <source>
        <strain evidence="2">AF10</strain>
    </source>
</reference>
<protein>
    <submittedName>
        <fullName evidence="1">Uncharacterized protein</fullName>
    </submittedName>
</protein>
<comment type="caution">
    <text evidence="1">The sequence shown here is derived from an EMBL/GenBank/DDBJ whole genome shotgun (WGS) entry which is preliminary data.</text>
</comment>
<sequence>MLLLAAFPDAKMPPQLRYTTTLTRLVARKVLPQDGKTSKLL</sequence>
<keyword evidence="2" id="KW-1185">Reference proteome</keyword>
<name>A0A4Q0SYG1_9BACT</name>
<evidence type="ECO:0000313" key="1">
    <source>
        <dbReference type="EMBL" id="RXH54231.1"/>
    </source>
</evidence>
<accession>A0A4Q0SYG1</accession>
<dbReference type="AlphaFoldDB" id="A0A4Q0SYG1"/>
<dbReference type="Proteomes" id="UP000289437">
    <property type="component" value="Unassembled WGS sequence"/>
</dbReference>
<evidence type="ECO:0000313" key="2">
    <source>
        <dbReference type="Proteomes" id="UP000289437"/>
    </source>
</evidence>
<proteinExistence type="predicted"/>
<reference evidence="1 2" key="1">
    <citation type="submission" date="2018-11" db="EMBL/GenBank/DDBJ databases">
        <authorList>
            <person name="Mardanov A.V."/>
            <person name="Ravin N.V."/>
            <person name="Dedysh S.N."/>
        </authorList>
    </citation>
    <scope>NUCLEOTIDE SEQUENCE [LARGE SCALE GENOMIC DNA]</scope>
    <source>
        <strain evidence="1 2">AF10</strain>
    </source>
</reference>